<keyword evidence="4" id="KW-0175">Coiled coil</keyword>
<dbReference type="Proteomes" id="UP000032309">
    <property type="component" value="Unassembled WGS sequence"/>
</dbReference>
<dbReference type="InterPro" id="IPR000160">
    <property type="entry name" value="GGDEF_dom"/>
</dbReference>
<dbReference type="InterPro" id="IPR013655">
    <property type="entry name" value="PAS_fold_3"/>
</dbReference>
<dbReference type="PROSITE" id="PS50112">
    <property type="entry name" value="PAS"/>
    <property type="match status" value="1"/>
</dbReference>
<dbReference type="InterPro" id="IPR001610">
    <property type="entry name" value="PAC"/>
</dbReference>
<dbReference type="InterPro" id="IPR000700">
    <property type="entry name" value="PAS-assoc_C"/>
</dbReference>
<evidence type="ECO:0000313" key="10">
    <source>
        <dbReference type="Proteomes" id="UP000032309"/>
    </source>
</evidence>
<dbReference type="SMART" id="SM00267">
    <property type="entry name" value="GGDEF"/>
    <property type="match status" value="1"/>
</dbReference>
<dbReference type="InterPro" id="IPR029787">
    <property type="entry name" value="Nucleotide_cyclase"/>
</dbReference>
<dbReference type="SUPFAM" id="SSF55073">
    <property type="entry name" value="Nucleotide cyclase"/>
    <property type="match status" value="1"/>
</dbReference>
<dbReference type="Pfam" id="PF13426">
    <property type="entry name" value="PAS_9"/>
    <property type="match status" value="1"/>
</dbReference>
<dbReference type="Pfam" id="PF00990">
    <property type="entry name" value="GGDEF"/>
    <property type="match status" value="1"/>
</dbReference>
<evidence type="ECO:0000259" key="5">
    <source>
        <dbReference type="PROSITE" id="PS50110"/>
    </source>
</evidence>
<organism evidence="9 10">
    <name type="scientific">Candidatus Brocadia sinica JPN1</name>
    <dbReference type="NCBI Taxonomy" id="1197129"/>
    <lineage>
        <taxon>Bacteria</taxon>
        <taxon>Pseudomonadati</taxon>
        <taxon>Planctomycetota</taxon>
        <taxon>Candidatus Brocadiia</taxon>
        <taxon>Candidatus Brocadiales</taxon>
        <taxon>Candidatus Brocadiaceae</taxon>
        <taxon>Candidatus Brocadia</taxon>
    </lineage>
</organism>
<name>A0ABQ0JT72_9BACT</name>
<feature type="coiled-coil region" evidence="4">
    <location>
        <begin position="456"/>
        <end position="487"/>
    </location>
</feature>
<dbReference type="RefSeq" id="WP_052561906.1">
    <property type="nucleotide sequence ID" value="NZ_BAFN01000001.1"/>
</dbReference>
<feature type="domain" description="Response regulatory" evidence="5">
    <location>
        <begin position="2"/>
        <end position="118"/>
    </location>
</feature>
<comment type="caution">
    <text evidence="9">The sequence shown here is derived from an EMBL/GenBank/DDBJ whole genome shotgun (WGS) entry which is preliminary data.</text>
</comment>
<dbReference type="Gene3D" id="3.30.450.20">
    <property type="entry name" value="PAS domain"/>
    <property type="match status" value="2"/>
</dbReference>
<dbReference type="InterPro" id="IPR003018">
    <property type="entry name" value="GAF"/>
</dbReference>
<feature type="domain" description="GGDEF" evidence="8">
    <location>
        <begin position="871"/>
        <end position="1004"/>
    </location>
</feature>
<dbReference type="Pfam" id="PF08447">
    <property type="entry name" value="PAS_3"/>
    <property type="match status" value="1"/>
</dbReference>
<dbReference type="EMBL" id="BAFN01000001">
    <property type="protein sequence ID" value="GAN31912.1"/>
    <property type="molecule type" value="Genomic_DNA"/>
</dbReference>
<dbReference type="CDD" id="cd01949">
    <property type="entry name" value="GGDEF"/>
    <property type="match status" value="1"/>
</dbReference>
<dbReference type="Gene3D" id="3.30.450.40">
    <property type="match status" value="2"/>
</dbReference>
<dbReference type="CDD" id="cd00130">
    <property type="entry name" value="PAS"/>
    <property type="match status" value="1"/>
</dbReference>
<dbReference type="CDD" id="cd00156">
    <property type="entry name" value="REC"/>
    <property type="match status" value="1"/>
</dbReference>
<dbReference type="InterPro" id="IPR001789">
    <property type="entry name" value="Sig_transdc_resp-reg_receiver"/>
</dbReference>
<keyword evidence="1" id="KW-0808">Transferase</keyword>
<sequence length="1010" mass="115915">MKFLIIDDNPADRELIMRLLQREFRGSKFVNVIQHSDFDEAITRRDFDVVITEYCLNWADGLWILKRIRERLPYIPVIMVTHTKREETVVADIKSGLNGFILKKHLHSLPATVRESVEKVKWLKRFERCCGVHATMRILAESATLHEAIPKILQTICESLDWTVGEFWVMDSKTNELRFVEAWHKPSVKVSAFEAQSRQIVFPPGSGLPGSVYASRKPVWITDVVNDINFHRAAIAAKEELHGALGFPIMSENDVLGIFVFLSHEIQPTDEDLLMILTSIGSQIGQFIKRKQAEDSLHQAHAELEQRIRERTTAMAQANEALRKEIIEHKMADEALLKSEERFRKLAEKVQLILWEADARTRKFTYIGPKAAEILGYPSETWYTANFWIEHIHPKDREWAVNYCAEMSMLHENYEFEYRMLAADGQIVWLRDIVNVVRDEVGPKILRGFMIDITKRKRIEEELKALNESLEKRIEERTKELVKVNEELQVKIADRKMIEDALYASEARYRNLFENSPVSLWEEDLSEVKTCIDSLRESGITDFRTYFDNHSEVIHKCAAKVKIIDVNKATLKMYKAKSKKQILRGLSQSFDKELFDVCKQALIALAEGKTAFEAEAITRTLNGSKNCVFLRMSMAPGFEQTWARVFVSLTDITERKWIEDALKRRIDLEKTIAGISTRFVILSDFNNTIYKSLADAGRLSKAGRAYLFQFRDNGKIMDNTHEWCDEGVTPEIQSLQDLPTAMFPWFMENLRAGTVIHIPDVSKMPPERDFDKAFPKKQGIKSLLVLPVYAETDLVGFLGFDNVVTAGPWHEEDITLLRIMSEIIGSAIARKRSEALITYMAYHDTLTSLPNRNLLKDRLQVAVVHAKRNKSMAAVMVLDLDNFKTINDTLGHHVGDLLLKAVAERLKRCVRESDTVARTGGDEFTVILYDLAHVEDAATVAQKFLDALYQSFQFEGREVNITTSIGISLYPLDAEETENLVKNADIAMYLSKEHGKNTYRFYKSDMNTHG</sequence>
<dbReference type="PANTHER" id="PTHR46663">
    <property type="entry name" value="DIGUANYLATE CYCLASE DGCT-RELATED"/>
    <property type="match status" value="1"/>
</dbReference>
<feature type="domain" description="PAC" evidence="7">
    <location>
        <begin position="414"/>
        <end position="465"/>
    </location>
</feature>
<dbReference type="PROSITE" id="PS50113">
    <property type="entry name" value="PAC"/>
    <property type="match status" value="1"/>
</dbReference>
<evidence type="ECO:0000259" key="7">
    <source>
        <dbReference type="PROSITE" id="PS50113"/>
    </source>
</evidence>
<accession>A0ABQ0JT72</accession>
<dbReference type="InterPro" id="IPR029016">
    <property type="entry name" value="GAF-like_dom_sf"/>
</dbReference>
<evidence type="ECO:0000256" key="2">
    <source>
        <dbReference type="ARBA" id="ARBA00022777"/>
    </source>
</evidence>
<dbReference type="PANTHER" id="PTHR46663:SF3">
    <property type="entry name" value="SLL0267 PROTEIN"/>
    <property type="match status" value="1"/>
</dbReference>
<evidence type="ECO:0000259" key="8">
    <source>
        <dbReference type="PROSITE" id="PS50887"/>
    </source>
</evidence>
<dbReference type="SUPFAM" id="SSF52172">
    <property type="entry name" value="CheY-like"/>
    <property type="match status" value="1"/>
</dbReference>
<proteinExistence type="predicted"/>
<evidence type="ECO:0000256" key="1">
    <source>
        <dbReference type="ARBA" id="ARBA00022679"/>
    </source>
</evidence>
<gene>
    <name evidence="9" type="ORF">BROSI_A0416</name>
</gene>
<dbReference type="NCBIfam" id="TIGR00254">
    <property type="entry name" value="GGDEF"/>
    <property type="match status" value="1"/>
</dbReference>
<dbReference type="InterPro" id="IPR000014">
    <property type="entry name" value="PAS"/>
</dbReference>
<dbReference type="Gene3D" id="3.30.70.270">
    <property type="match status" value="1"/>
</dbReference>
<dbReference type="SMART" id="SM00091">
    <property type="entry name" value="PAS"/>
    <property type="match status" value="2"/>
</dbReference>
<dbReference type="InterPro" id="IPR011006">
    <property type="entry name" value="CheY-like_superfamily"/>
</dbReference>
<dbReference type="SMART" id="SM00086">
    <property type="entry name" value="PAC"/>
    <property type="match status" value="1"/>
</dbReference>
<dbReference type="Gene3D" id="3.40.50.2300">
    <property type="match status" value="1"/>
</dbReference>
<protein>
    <submittedName>
        <fullName evidence="9">Protein with FOG: GGDEF domain</fullName>
    </submittedName>
</protein>
<dbReference type="InterPro" id="IPR043128">
    <property type="entry name" value="Rev_trsase/Diguanyl_cyclase"/>
</dbReference>
<dbReference type="Pfam" id="PF13185">
    <property type="entry name" value="GAF_2"/>
    <property type="match status" value="1"/>
</dbReference>
<dbReference type="NCBIfam" id="TIGR00229">
    <property type="entry name" value="sensory_box"/>
    <property type="match status" value="1"/>
</dbReference>
<comment type="caution">
    <text evidence="3">Lacks conserved residue(s) required for the propagation of feature annotation.</text>
</comment>
<evidence type="ECO:0000259" key="6">
    <source>
        <dbReference type="PROSITE" id="PS50112"/>
    </source>
</evidence>
<dbReference type="InterPro" id="IPR052163">
    <property type="entry name" value="DGC-Regulatory_Protein"/>
</dbReference>
<dbReference type="SUPFAM" id="SSF55785">
    <property type="entry name" value="PYP-like sensor domain (PAS domain)"/>
    <property type="match status" value="2"/>
</dbReference>
<evidence type="ECO:0000256" key="3">
    <source>
        <dbReference type="PROSITE-ProRule" id="PRU00169"/>
    </source>
</evidence>
<dbReference type="InterPro" id="IPR035965">
    <property type="entry name" value="PAS-like_dom_sf"/>
</dbReference>
<dbReference type="PROSITE" id="PS50887">
    <property type="entry name" value="GGDEF"/>
    <property type="match status" value="1"/>
</dbReference>
<feature type="coiled-coil region" evidence="4">
    <location>
        <begin position="290"/>
        <end position="321"/>
    </location>
</feature>
<dbReference type="SMART" id="SM00448">
    <property type="entry name" value="REC"/>
    <property type="match status" value="1"/>
</dbReference>
<reference evidence="10" key="1">
    <citation type="journal article" date="2015" name="Genome Announc.">
        <title>Draft Genome Sequence of an Anaerobic Ammonium-Oxidizing Bacterium, "Candidatus Brocadia sinica".</title>
        <authorList>
            <person name="Oshiki M."/>
            <person name="Shinyako-Hata K."/>
            <person name="Satoh H."/>
            <person name="Okabe S."/>
        </authorList>
    </citation>
    <scope>NUCLEOTIDE SEQUENCE [LARGE SCALE GENOMIC DNA]</scope>
    <source>
        <strain evidence="10">JPN1</strain>
    </source>
</reference>
<dbReference type="PROSITE" id="PS50110">
    <property type="entry name" value="RESPONSE_REGULATORY"/>
    <property type="match status" value="1"/>
</dbReference>
<evidence type="ECO:0000256" key="4">
    <source>
        <dbReference type="SAM" id="Coils"/>
    </source>
</evidence>
<evidence type="ECO:0000313" key="9">
    <source>
        <dbReference type="EMBL" id="GAN31912.1"/>
    </source>
</evidence>
<feature type="domain" description="PAS" evidence="6">
    <location>
        <begin position="339"/>
        <end position="398"/>
    </location>
</feature>
<dbReference type="SUPFAM" id="SSF55781">
    <property type="entry name" value="GAF domain-like"/>
    <property type="match status" value="2"/>
</dbReference>
<dbReference type="Pfam" id="PF00072">
    <property type="entry name" value="Response_reg"/>
    <property type="match status" value="1"/>
</dbReference>
<keyword evidence="10" id="KW-1185">Reference proteome</keyword>
<dbReference type="Pfam" id="PF01590">
    <property type="entry name" value="GAF"/>
    <property type="match status" value="1"/>
</dbReference>
<dbReference type="SMART" id="SM00065">
    <property type="entry name" value="GAF"/>
    <property type="match status" value="2"/>
</dbReference>
<keyword evidence="2" id="KW-0418">Kinase</keyword>